<feature type="signal peptide" evidence="2">
    <location>
        <begin position="1"/>
        <end position="22"/>
    </location>
</feature>
<accession>A0A3P6TX76</accession>
<feature type="non-terminal residue" evidence="3">
    <location>
        <position position="1"/>
    </location>
</feature>
<feature type="transmembrane region" description="Helical" evidence="1">
    <location>
        <begin position="287"/>
        <end position="310"/>
    </location>
</feature>
<feature type="chain" id="PRO_5018049293" description="FZ domain-containing protein" evidence="2">
    <location>
        <begin position="23"/>
        <end position="320"/>
    </location>
</feature>
<dbReference type="AlphaFoldDB" id="A0A3P6TX76"/>
<evidence type="ECO:0000256" key="2">
    <source>
        <dbReference type="SAM" id="SignalP"/>
    </source>
</evidence>
<dbReference type="OMA" id="GYISQWW"/>
<organism evidence="3 4">
    <name type="scientific">Litomosoides sigmodontis</name>
    <name type="common">Filarial nematode worm</name>
    <dbReference type="NCBI Taxonomy" id="42156"/>
    <lineage>
        <taxon>Eukaryota</taxon>
        <taxon>Metazoa</taxon>
        <taxon>Ecdysozoa</taxon>
        <taxon>Nematoda</taxon>
        <taxon>Chromadorea</taxon>
        <taxon>Rhabditida</taxon>
        <taxon>Spirurina</taxon>
        <taxon>Spiruromorpha</taxon>
        <taxon>Filarioidea</taxon>
        <taxon>Onchocercidae</taxon>
        <taxon>Litomosoides</taxon>
    </lineage>
</organism>
<sequence>IWYRKWLLVHLLNLWSVPPCINWCYYVQLACPHLATSKVVDYAGHPSFQCRDLNIPSVNVPGDPGRMKLTTVSSSSASKGKATIASQCACLHPCDLEEFYSLIDTTCTTEESRPSSYSNTVHVMDDEEDFFPSMQHCMIRRHLCDSMKNDVGEHRVIRRRVTTADDISTVEGKKLRKLNDDISFLNYLTSMVSIFMRSLALPHREDSAIEESFTGPLGYISQWWWTKHRVRRRSQFNAKIFATTTVTPNTIVSTTAVTPLATTTTTTTTTTAATTATMNSAVNLKGMKWSICSGIFIYTLYILFFPLLLLRRPPCTIIGD</sequence>
<evidence type="ECO:0000256" key="1">
    <source>
        <dbReference type="SAM" id="Phobius"/>
    </source>
</evidence>
<dbReference type="OrthoDB" id="10047996at2759"/>
<dbReference type="STRING" id="42156.A0A3P6TX76"/>
<reference evidence="3 4" key="1">
    <citation type="submission" date="2018-08" db="EMBL/GenBank/DDBJ databases">
        <authorList>
            <person name="Laetsch R D."/>
            <person name="Stevens L."/>
            <person name="Kumar S."/>
            <person name="Blaxter L. M."/>
        </authorList>
    </citation>
    <scope>NUCLEOTIDE SEQUENCE [LARGE SCALE GENOMIC DNA]</scope>
</reference>
<keyword evidence="1" id="KW-0472">Membrane</keyword>
<evidence type="ECO:0000313" key="3">
    <source>
        <dbReference type="EMBL" id="VDK70958.1"/>
    </source>
</evidence>
<keyword evidence="1" id="KW-1133">Transmembrane helix</keyword>
<keyword evidence="2" id="KW-0732">Signal</keyword>
<keyword evidence="4" id="KW-1185">Reference proteome</keyword>
<keyword evidence="1" id="KW-0812">Transmembrane</keyword>
<proteinExistence type="predicted"/>
<name>A0A3P6TX76_LITSI</name>
<dbReference type="EMBL" id="UYRX01000043">
    <property type="protein sequence ID" value="VDK70958.1"/>
    <property type="molecule type" value="Genomic_DNA"/>
</dbReference>
<protein>
    <recommendedName>
        <fullName evidence="5">FZ domain-containing protein</fullName>
    </recommendedName>
</protein>
<evidence type="ECO:0008006" key="5">
    <source>
        <dbReference type="Google" id="ProtNLM"/>
    </source>
</evidence>
<evidence type="ECO:0000313" key="4">
    <source>
        <dbReference type="Proteomes" id="UP000277928"/>
    </source>
</evidence>
<gene>
    <name evidence="3" type="ORF">NLS_LOCUS1269</name>
</gene>
<dbReference type="Proteomes" id="UP000277928">
    <property type="component" value="Unassembled WGS sequence"/>
</dbReference>